<dbReference type="Proteomes" id="UP000284706">
    <property type="component" value="Unassembled WGS sequence"/>
</dbReference>
<reference evidence="2 3" key="1">
    <citation type="journal article" date="2018" name="Evol. Lett.">
        <title>Horizontal gene cluster transfer increased hallucinogenic mushroom diversity.</title>
        <authorList>
            <person name="Reynolds H.T."/>
            <person name="Vijayakumar V."/>
            <person name="Gluck-Thaler E."/>
            <person name="Korotkin H.B."/>
            <person name="Matheny P.B."/>
            <person name="Slot J.C."/>
        </authorList>
    </citation>
    <scope>NUCLEOTIDE SEQUENCE [LARGE SCALE GENOMIC DNA]</scope>
    <source>
        <strain evidence="2 3">SRW20</strain>
    </source>
</reference>
<evidence type="ECO:0000313" key="3">
    <source>
        <dbReference type="Proteomes" id="UP000284706"/>
    </source>
</evidence>
<feature type="compositionally biased region" description="Low complexity" evidence="1">
    <location>
        <begin position="57"/>
        <end position="73"/>
    </location>
</feature>
<evidence type="ECO:0000313" key="2">
    <source>
        <dbReference type="EMBL" id="PPQ97205.1"/>
    </source>
</evidence>
<feature type="non-terminal residue" evidence="2">
    <location>
        <position position="177"/>
    </location>
</feature>
<dbReference type="AlphaFoldDB" id="A0A409Y2G4"/>
<dbReference type="EMBL" id="NHYE01001279">
    <property type="protein sequence ID" value="PPQ97205.1"/>
    <property type="molecule type" value="Genomic_DNA"/>
</dbReference>
<organism evidence="2 3">
    <name type="scientific">Gymnopilus dilepis</name>
    <dbReference type="NCBI Taxonomy" id="231916"/>
    <lineage>
        <taxon>Eukaryota</taxon>
        <taxon>Fungi</taxon>
        <taxon>Dikarya</taxon>
        <taxon>Basidiomycota</taxon>
        <taxon>Agaricomycotina</taxon>
        <taxon>Agaricomycetes</taxon>
        <taxon>Agaricomycetidae</taxon>
        <taxon>Agaricales</taxon>
        <taxon>Agaricineae</taxon>
        <taxon>Hymenogastraceae</taxon>
        <taxon>Gymnopilus</taxon>
    </lineage>
</organism>
<keyword evidence="3" id="KW-1185">Reference proteome</keyword>
<dbReference type="InParanoid" id="A0A409Y2G4"/>
<sequence>MGSSSQAPSSLARFPFGEPSQLFYDDYEPSECASTSTAPWSRKTRSGSTALRPHGLSSSSPSTYARPSGSSSLAPPPPGSLPARAMRSRRELSPAGPEIDDIDHDGDARLRLSPLSLYRGFQLPLNAFFDEFHPSMADGEKLYRHHQIQHQGTEDAAQTRAFESAPDDDDTTTSPEQ</sequence>
<name>A0A409Y2G4_9AGAR</name>
<proteinExistence type="predicted"/>
<gene>
    <name evidence="2" type="ORF">CVT26_000714</name>
</gene>
<protein>
    <submittedName>
        <fullName evidence="2">Uncharacterized protein</fullName>
    </submittedName>
</protein>
<accession>A0A409Y2G4</accession>
<feature type="region of interest" description="Disordered" evidence="1">
    <location>
        <begin position="25"/>
        <end position="106"/>
    </location>
</feature>
<comment type="caution">
    <text evidence="2">The sequence shown here is derived from an EMBL/GenBank/DDBJ whole genome shotgun (WGS) entry which is preliminary data.</text>
</comment>
<feature type="region of interest" description="Disordered" evidence="1">
    <location>
        <begin position="140"/>
        <end position="177"/>
    </location>
</feature>
<evidence type="ECO:0000256" key="1">
    <source>
        <dbReference type="SAM" id="MobiDB-lite"/>
    </source>
</evidence>